<sequence>MEYDRPDTGELRAATADAAEQPVDDPDDER</sequence>
<dbReference type="AlphaFoldDB" id="A0A7K0DI30"/>
<feature type="compositionally biased region" description="Basic and acidic residues" evidence="1">
    <location>
        <begin position="1"/>
        <end position="10"/>
    </location>
</feature>
<feature type="region of interest" description="Disordered" evidence="1">
    <location>
        <begin position="1"/>
        <end position="30"/>
    </location>
</feature>
<proteinExistence type="predicted"/>
<evidence type="ECO:0000313" key="3">
    <source>
        <dbReference type="Proteomes" id="UP000431401"/>
    </source>
</evidence>
<protein>
    <submittedName>
        <fullName evidence="2">Uncharacterized protein</fullName>
    </submittedName>
</protein>
<name>A0A7K0DI30_9NOCA</name>
<reference evidence="2 3" key="1">
    <citation type="submission" date="2019-10" db="EMBL/GenBank/DDBJ databases">
        <title>Nocardia macrotermitis sp. nov. and Nocardia aurantia sp. nov., isolated from the gut of fungus growing-termite Macrotermes natalensis.</title>
        <authorList>
            <person name="Benndorf R."/>
            <person name="Schwitalla J."/>
            <person name="Martin K."/>
            <person name="De Beer W."/>
            <person name="Kaster A.-K."/>
            <person name="Vollmers J."/>
            <person name="Poulsen M."/>
            <person name="Beemelmanns C."/>
        </authorList>
    </citation>
    <scope>NUCLEOTIDE SEQUENCE [LARGE SCALE GENOMIC DNA]</scope>
    <source>
        <strain evidence="2 3">RB56</strain>
    </source>
</reference>
<dbReference type="EMBL" id="WEGI01000002">
    <property type="protein sequence ID" value="MQY25463.1"/>
    <property type="molecule type" value="Genomic_DNA"/>
</dbReference>
<accession>A0A7K0DI30</accession>
<keyword evidence="3" id="KW-1185">Reference proteome</keyword>
<comment type="caution">
    <text evidence="2">The sequence shown here is derived from an EMBL/GenBank/DDBJ whole genome shotgun (WGS) entry which is preliminary data.</text>
</comment>
<dbReference type="Proteomes" id="UP000431401">
    <property type="component" value="Unassembled WGS sequence"/>
</dbReference>
<evidence type="ECO:0000313" key="2">
    <source>
        <dbReference type="EMBL" id="MQY25463.1"/>
    </source>
</evidence>
<evidence type="ECO:0000256" key="1">
    <source>
        <dbReference type="SAM" id="MobiDB-lite"/>
    </source>
</evidence>
<organism evidence="2 3">
    <name type="scientific">Nocardia aurantia</name>
    <dbReference type="NCBI Taxonomy" id="2585199"/>
    <lineage>
        <taxon>Bacteria</taxon>
        <taxon>Bacillati</taxon>
        <taxon>Actinomycetota</taxon>
        <taxon>Actinomycetes</taxon>
        <taxon>Mycobacteriales</taxon>
        <taxon>Nocardiaceae</taxon>
        <taxon>Nocardia</taxon>
    </lineage>
</organism>
<gene>
    <name evidence="2" type="ORF">NRB56_10200</name>
</gene>